<evidence type="ECO:0000256" key="11">
    <source>
        <dbReference type="ARBA" id="ARBA00022840"/>
    </source>
</evidence>
<dbReference type="SMART" id="SM00911">
    <property type="entry name" value="HWE_HK"/>
    <property type="match status" value="1"/>
</dbReference>
<dbReference type="STRING" id="197461.A3843_05090"/>
<feature type="transmembrane region" description="Helical" evidence="14">
    <location>
        <begin position="32"/>
        <end position="50"/>
    </location>
</feature>
<protein>
    <recommendedName>
        <fullName evidence="3">Blue-light-activated histidine kinase</fullName>
        <ecNumber evidence="2">2.7.13.3</ecNumber>
    </recommendedName>
</protein>
<keyword evidence="17" id="KW-1185">Reference proteome</keyword>
<organism evidence="16 17">
    <name type="scientific">Pseudovibrio exalbescens</name>
    <dbReference type="NCBI Taxonomy" id="197461"/>
    <lineage>
        <taxon>Bacteria</taxon>
        <taxon>Pseudomonadati</taxon>
        <taxon>Pseudomonadota</taxon>
        <taxon>Alphaproteobacteria</taxon>
        <taxon>Hyphomicrobiales</taxon>
        <taxon>Stappiaceae</taxon>
        <taxon>Pseudovibrio</taxon>
    </lineage>
</organism>
<evidence type="ECO:0000313" key="16">
    <source>
        <dbReference type="EMBL" id="OKL45130.1"/>
    </source>
</evidence>
<dbReference type="Proteomes" id="UP000185783">
    <property type="component" value="Unassembled WGS sequence"/>
</dbReference>
<evidence type="ECO:0000256" key="10">
    <source>
        <dbReference type="ARBA" id="ARBA00022777"/>
    </source>
</evidence>
<dbReference type="EMBL" id="LVVZ01000007">
    <property type="protein sequence ID" value="OKL45130.1"/>
    <property type="molecule type" value="Genomic_DNA"/>
</dbReference>
<dbReference type="InterPro" id="IPR000014">
    <property type="entry name" value="PAS"/>
</dbReference>
<dbReference type="Pfam" id="PF25487">
    <property type="entry name" value="ETR1_N"/>
    <property type="match status" value="1"/>
</dbReference>
<evidence type="ECO:0000256" key="3">
    <source>
        <dbReference type="ARBA" id="ARBA00021740"/>
    </source>
</evidence>
<keyword evidence="6" id="KW-0288">FMN</keyword>
<evidence type="ECO:0000256" key="13">
    <source>
        <dbReference type="SAM" id="Coils"/>
    </source>
</evidence>
<dbReference type="RefSeq" id="WP_051269197.1">
    <property type="nucleotide sequence ID" value="NZ_LVVZ01000007.1"/>
</dbReference>
<evidence type="ECO:0000256" key="12">
    <source>
        <dbReference type="ARBA" id="ARBA00023026"/>
    </source>
</evidence>
<keyword evidence="4" id="KW-0597">Phosphoprotein</keyword>
<name>A0A1U7JK52_9HYPH</name>
<keyword evidence="7" id="KW-0808">Transferase</keyword>
<gene>
    <name evidence="16" type="ORF">A3843_05090</name>
</gene>
<keyword evidence="13" id="KW-0175">Coiled coil</keyword>
<keyword evidence="14" id="KW-0472">Membrane</keyword>
<keyword evidence="10" id="KW-0418">Kinase</keyword>
<feature type="transmembrane region" description="Helical" evidence="14">
    <location>
        <begin position="62"/>
        <end position="88"/>
    </location>
</feature>
<evidence type="ECO:0000259" key="15">
    <source>
        <dbReference type="PROSITE" id="PS50113"/>
    </source>
</evidence>
<dbReference type="Gene3D" id="3.30.565.10">
    <property type="entry name" value="Histidine kinase-like ATPase, C-terminal domain"/>
    <property type="match status" value="1"/>
</dbReference>
<keyword evidence="9" id="KW-0547">Nucleotide-binding</keyword>
<evidence type="ECO:0000256" key="14">
    <source>
        <dbReference type="SAM" id="Phobius"/>
    </source>
</evidence>
<comment type="catalytic activity">
    <reaction evidence="1">
        <text>ATP + protein L-histidine = ADP + protein N-phospho-L-histidine.</text>
        <dbReference type="EC" id="2.7.13.3"/>
    </reaction>
</comment>
<dbReference type="InterPro" id="IPR035965">
    <property type="entry name" value="PAS-like_dom_sf"/>
</dbReference>
<dbReference type="CDD" id="cd00130">
    <property type="entry name" value="PAS"/>
    <property type="match status" value="1"/>
</dbReference>
<evidence type="ECO:0000256" key="5">
    <source>
        <dbReference type="ARBA" id="ARBA00022630"/>
    </source>
</evidence>
<dbReference type="EC" id="2.7.13.3" evidence="2"/>
<reference evidence="16 17" key="1">
    <citation type="submission" date="2016-03" db="EMBL/GenBank/DDBJ databases">
        <title>Genome sequence of Nesiotobacter sp. nov., a moderately halophilic alphaproteobacterium isolated from the Yellow Sea, China.</title>
        <authorList>
            <person name="Zhang G."/>
            <person name="Zhang R."/>
        </authorList>
    </citation>
    <scope>NUCLEOTIDE SEQUENCE [LARGE SCALE GENOMIC DNA]</scope>
    <source>
        <strain evidence="16 17">WB1-6</strain>
    </source>
</reference>
<dbReference type="InterPro" id="IPR013656">
    <property type="entry name" value="PAS_4"/>
</dbReference>
<dbReference type="PROSITE" id="PS50113">
    <property type="entry name" value="PAC"/>
    <property type="match status" value="1"/>
</dbReference>
<evidence type="ECO:0000256" key="1">
    <source>
        <dbReference type="ARBA" id="ARBA00000085"/>
    </source>
</evidence>
<keyword evidence="11" id="KW-0067">ATP-binding</keyword>
<evidence type="ECO:0000256" key="2">
    <source>
        <dbReference type="ARBA" id="ARBA00012438"/>
    </source>
</evidence>
<evidence type="ECO:0000256" key="6">
    <source>
        <dbReference type="ARBA" id="ARBA00022643"/>
    </source>
</evidence>
<sequence length="603" mass="66372">MTEMHFDLSEPFPFLPPAWKPAFGVLHGMSDALLALAFFLIPIAIFRFIRLRPDLGRGTHRVANLLIAFTVGCGITKVIALASLWWPLQIIEGVASTLTALVAIAAAILIWPMMPKLLSLPSHRQLQAVNAELHLLNEELNTIVAMRTAEVEDANRRLSLALKGANVTAFTQNKNLEYTWVQNPKVRATEAEILGLTDDQLMPEDVAEITRPLKKEVLATGESRSTFLALPTEEFGTVYLHLVVHALRNSENEITGLLGTATDITEKNLYEIRLAALTSQLATANKRFETAIRESLITVFEQDAELTYNYIANPPAESSQEDYIGRTDEEVWSLEDRFSIIPLKKQVLETGEACSAEVDVVIGGQQKSYDLSLEPILDADKRVTGLIGTAVDLTHKREQENHMRLIMRELSHRSKNLLAVIQAMASQTAASARSKDEFFESFSARLQAMAASHDLLVNHSWYGATLEELVRTQVSQQLAPGGDQLVVSGPPVELNNEAVQNMGLALHELVTNAAKYGALSVPDGRVEVRWEAVEDGVRFIWQERDGPVVSQPQHKGFGTTLLEKVVGPALGAETTLSYDAEGLRCSFTIAPAMLRRGGSNATP</sequence>
<dbReference type="GO" id="GO:0005524">
    <property type="term" value="F:ATP binding"/>
    <property type="evidence" value="ECO:0007669"/>
    <property type="project" value="UniProtKB-KW"/>
</dbReference>
<evidence type="ECO:0000256" key="4">
    <source>
        <dbReference type="ARBA" id="ARBA00022553"/>
    </source>
</evidence>
<dbReference type="InterPro" id="IPR036890">
    <property type="entry name" value="HATPase_C_sf"/>
</dbReference>
<keyword evidence="14" id="KW-0812">Transmembrane</keyword>
<keyword evidence="5" id="KW-0285">Flavoprotein</keyword>
<dbReference type="Gene3D" id="3.30.450.20">
    <property type="entry name" value="PAS domain"/>
    <property type="match status" value="2"/>
</dbReference>
<dbReference type="PANTHER" id="PTHR41523:SF8">
    <property type="entry name" value="ETHYLENE RESPONSE SENSOR PROTEIN"/>
    <property type="match status" value="1"/>
</dbReference>
<dbReference type="Pfam" id="PF07536">
    <property type="entry name" value="HWE_HK"/>
    <property type="match status" value="1"/>
</dbReference>
<feature type="coiled-coil region" evidence="13">
    <location>
        <begin position="267"/>
        <end position="294"/>
    </location>
</feature>
<dbReference type="GO" id="GO:0004673">
    <property type="term" value="F:protein histidine kinase activity"/>
    <property type="evidence" value="ECO:0007669"/>
    <property type="project" value="UniProtKB-EC"/>
</dbReference>
<proteinExistence type="predicted"/>
<dbReference type="InterPro" id="IPR011102">
    <property type="entry name" value="Sig_transdc_His_kinase_HWE"/>
</dbReference>
<keyword evidence="8" id="KW-0677">Repeat</keyword>
<dbReference type="Pfam" id="PF08448">
    <property type="entry name" value="PAS_4"/>
    <property type="match status" value="2"/>
</dbReference>
<accession>A0A1U7JK52</accession>
<feature type="transmembrane region" description="Helical" evidence="14">
    <location>
        <begin position="94"/>
        <end position="114"/>
    </location>
</feature>
<feature type="domain" description="PAC" evidence="15">
    <location>
        <begin position="224"/>
        <end position="276"/>
    </location>
</feature>
<dbReference type="PANTHER" id="PTHR41523">
    <property type="entry name" value="TWO-COMPONENT SYSTEM SENSOR PROTEIN"/>
    <property type="match status" value="1"/>
</dbReference>
<keyword evidence="12" id="KW-0843">Virulence</keyword>
<dbReference type="SUPFAM" id="SSF55785">
    <property type="entry name" value="PYP-like sensor domain (PAS domain)"/>
    <property type="match status" value="2"/>
</dbReference>
<keyword evidence="14" id="KW-1133">Transmembrane helix</keyword>
<evidence type="ECO:0000256" key="9">
    <source>
        <dbReference type="ARBA" id="ARBA00022741"/>
    </source>
</evidence>
<evidence type="ECO:0000256" key="8">
    <source>
        <dbReference type="ARBA" id="ARBA00022737"/>
    </source>
</evidence>
<comment type="caution">
    <text evidence="16">The sequence shown here is derived from an EMBL/GenBank/DDBJ whole genome shotgun (WGS) entry which is preliminary data.</text>
</comment>
<dbReference type="InterPro" id="IPR000700">
    <property type="entry name" value="PAS-assoc_C"/>
</dbReference>
<evidence type="ECO:0000313" key="17">
    <source>
        <dbReference type="Proteomes" id="UP000185783"/>
    </source>
</evidence>
<evidence type="ECO:0000256" key="7">
    <source>
        <dbReference type="ARBA" id="ARBA00022679"/>
    </source>
</evidence>
<dbReference type="InterPro" id="IPR058544">
    <property type="entry name" value="ETR1_N"/>
</dbReference>
<dbReference type="AlphaFoldDB" id="A0A1U7JK52"/>